<name>A0A1Z5IYR7_9LACO</name>
<accession>A0A1Z5IYR7</accession>
<protein>
    <submittedName>
        <fullName evidence="6">Transposase</fullName>
    </submittedName>
</protein>
<evidence type="ECO:0000259" key="4">
    <source>
        <dbReference type="Pfam" id="PF13007"/>
    </source>
</evidence>
<evidence type="ECO:0000259" key="2">
    <source>
        <dbReference type="Pfam" id="PF03050"/>
    </source>
</evidence>
<dbReference type="Pfam" id="PF13817">
    <property type="entry name" value="DDE_Tnp_IS66_C"/>
    <property type="match status" value="1"/>
</dbReference>
<evidence type="ECO:0000313" key="7">
    <source>
        <dbReference type="Proteomes" id="UP000198414"/>
    </source>
</evidence>
<dbReference type="InterPro" id="IPR052344">
    <property type="entry name" value="Transposase-related"/>
</dbReference>
<feature type="domain" description="Transposase IS66 central" evidence="2">
    <location>
        <begin position="160"/>
        <end position="439"/>
    </location>
</feature>
<dbReference type="NCBIfam" id="NF033517">
    <property type="entry name" value="transpos_IS66"/>
    <property type="match status" value="1"/>
</dbReference>
<comment type="caution">
    <text evidence="6">The sequence shown here is derived from an EMBL/GenBank/DDBJ whole genome shotgun (WGS) entry which is preliminary data.</text>
</comment>
<feature type="compositionally biased region" description="Polar residues" evidence="1">
    <location>
        <begin position="54"/>
        <end position="65"/>
    </location>
</feature>
<dbReference type="Pfam" id="PF03050">
    <property type="entry name" value="DDE_Tnp_IS66"/>
    <property type="match status" value="1"/>
</dbReference>
<evidence type="ECO:0000256" key="1">
    <source>
        <dbReference type="SAM" id="MobiDB-lite"/>
    </source>
</evidence>
<dbReference type="PANTHER" id="PTHR33678">
    <property type="entry name" value="BLL1576 PROTEIN"/>
    <property type="match status" value="1"/>
</dbReference>
<dbReference type="AlphaFoldDB" id="A0A1Z5IYR7"/>
<dbReference type="InterPro" id="IPR004291">
    <property type="entry name" value="Transposase_IS66_central"/>
</dbReference>
<dbReference type="Proteomes" id="UP000198414">
    <property type="component" value="Unassembled WGS sequence"/>
</dbReference>
<evidence type="ECO:0000259" key="5">
    <source>
        <dbReference type="Pfam" id="PF13817"/>
    </source>
</evidence>
<evidence type="ECO:0000259" key="3">
    <source>
        <dbReference type="Pfam" id="PF13005"/>
    </source>
</evidence>
<dbReference type="RefSeq" id="WP_171001910.1">
    <property type="nucleotide sequence ID" value="NZ_BCMI01000030.1"/>
</dbReference>
<proteinExistence type="predicted"/>
<organism evidence="6 7">
    <name type="scientific">Secundilactobacillus pentosiphilus</name>
    <dbReference type="NCBI Taxonomy" id="1714682"/>
    <lineage>
        <taxon>Bacteria</taxon>
        <taxon>Bacillati</taxon>
        <taxon>Bacillota</taxon>
        <taxon>Bacilli</taxon>
        <taxon>Lactobacillales</taxon>
        <taxon>Lactobacillaceae</taxon>
        <taxon>Secundilactobacillus</taxon>
    </lineage>
</organism>
<dbReference type="EMBL" id="BCMI01000030">
    <property type="protein sequence ID" value="GAX06934.1"/>
    <property type="molecule type" value="Genomic_DNA"/>
</dbReference>
<feature type="domain" description="Transposase TnpC homeodomain" evidence="4">
    <location>
        <begin position="16"/>
        <end position="89"/>
    </location>
</feature>
<dbReference type="Pfam" id="PF13007">
    <property type="entry name" value="LZ_Tnp_IS66"/>
    <property type="match status" value="1"/>
</dbReference>
<evidence type="ECO:0000313" key="6">
    <source>
        <dbReference type="EMBL" id="GAX06934.1"/>
    </source>
</evidence>
<feature type="compositionally biased region" description="Polar residues" evidence="1">
    <location>
        <begin position="32"/>
        <end position="42"/>
    </location>
</feature>
<dbReference type="Pfam" id="PF13005">
    <property type="entry name" value="zf-IS66"/>
    <property type="match status" value="1"/>
</dbReference>
<sequence length="509" mass="57915">MTPEEEIAALRKQVAELTEMVAYLTKKLYGQKSEQTDPNQLSLLEGNDGVFSAPEQTGQQSSATDQVPAKKKRKKTRQESLSRHLAVKETMIDLTGQQCDQGHKLTSVGKKFVREELHFIPAKLYRERIYTRTYKCLECELEDGIAHLIQAHTPAALIPHSLASASVVAEIICQKFILGTPLYRQLPNWKRLGIALSEATATNWIIKSSQMVAPIYDLLWQAISAQRYLQGDETPIQVLRESGKAATAKSYMWVARTVKQCPQQIILYAYSKTRSGTFAQKLYQNFTGILQCDGYAGYNLLANSVTRVGCWAHVRRKFYDAAQVNGKTVASVPLTLIDEMFAHERQWQHFSPRVRRRRRRSQIRKLLKRFWKWIASAQVLPKSRLGKAITYAVDQRPTLDRLINIGMMDWSNNASERNMKRLVIGRKNWLFSTSPAGARSTAIWLTLIESAKANGIDPRAYITYLLKELPQQPDFADPAQLAVYLPWHYPGARHQNKKTTDKHQAKNAA</sequence>
<dbReference type="InterPro" id="IPR024463">
    <property type="entry name" value="Transposase_TnpC_homeodom"/>
</dbReference>
<dbReference type="PANTHER" id="PTHR33678:SF1">
    <property type="entry name" value="BLL1576 PROTEIN"/>
    <property type="match status" value="1"/>
</dbReference>
<feature type="domain" description="Transposase IS66 zinc-finger binding" evidence="3">
    <location>
        <begin position="99"/>
        <end position="140"/>
    </location>
</feature>
<feature type="domain" description="Transposase IS66 C-terminal" evidence="5">
    <location>
        <begin position="446"/>
        <end position="473"/>
    </location>
</feature>
<feature type="region of interest" description="Disordered" evidence="1">
    <location>
        <begin position="32"/>
        <end position="81"/>
    </location>
</feature>
<dbReference type="InterPro" id="IPR039552">
    <property type="entry name" value="IS66_C"/>
</dbReference>
<gene>
    <name evidence="6" type="ORF">IWT25_02282</name>
</gene>
<dbReference type="InterPro" id="IPR024474">
    <property type="entry name" value="Znf_dom_IS66"/>
</dbReference>
<reference evidence="6 7" key="1">
    <citation type="submission" date="2015-11" db="EMBL/GenBank/DDBJ databases">
        <title>Draft genome sequences of new species of the genus Lactobacillus isolated from orchardgrass silage.</title>
        <authorList>
            <person name="Tohno M."/>
            <person name="Tanizawa Y."/>
            <person name="Arita M."/>
        </authorList>
    </citation>
    <scope>NUCLEOTIDE SEQUENCE [LARGE SCALE GENOMIC DNA]</scope>
    <source>
        <strain evidence="6 7">IWT25</strain>
    </source>
</reference>